<dbReference type="Gene3D" id="3.30.565.10">
    <property type="entry name" value="Histidine kinase-like ATPase, C-terminal domain"/>
    <property type="match status" value="1"/>
</dbReference>
<dbReference type="CDD" id="cd00075">
    <property type="entry name" value="HATPase"/>
    <property type="match status" value="1"/>
</dbReference>
<organism evidence="6 7">
    <name type="scientific">Chitinophaga defluvii</name>
    <dbReference type="NCBI Taxonomy" id="3163343"/>
    <lineage>
        <taxon>Bacteria</taxon>
        <taxon>Pseudomonadati</taxon>
        <taxon>Bacteroidota</taxon>
        <taxon>Chitinophagia</taxon>
        <taxon>Chitinophagales</taxon>
        <taxon>Chitinophagaceae</taxon>
        <taxon>Chitinophaga</taxon>
    </lineage>
</organism>
<dbReference type="SUPFAM" id="SSF55874">
    <property type="entry name" value="ATPase domain of HSP90 chaperone/DNA topoisomerase II/histidine kinase"/>
    <property type="match status" value="1"/>
</dbReference>
<dbReference type="Gene3D" id="1.10.287.130">
    <property type="match status" value="1"/>
</dbReference>
<feature type="domain" description="Histidine kinase" evidence="5">
    <location>
        <begin position="831"/>
        <end position="1047"/>
    </location>
</feature>
<dbReference type="EC" id="2.7.13.3" evidence="2"/>
<dbReference type="Proteomes" id="UP001549749">
    <property type="component" value="Unassembled WGS sequence"/>
</dbReference>
<evidence type="ECO:0000259" key="5">
    <source>
        <dbReference type="PROSITE" id="PS50109"/>
    </source>
</evidence>
<evidence type="ECO:0000256" key="3">
    <source>
        <dbReference type="ARBA" id="ARBA00022553"/>
    </source>
</evidence>
<dbReference type="InterPro" id="IPR005467">
    <property type="entry name" value="His_kinase_dom"/>
</dbReference>
<dbReference type="SUPFAM" id="SSF47384">
    <property type="entry name" value="Homodimeric domain of signal transducing histidine kinase"/>
    <property type="match status" value="1"/>
</dbReference>
<reference evidence="6 7" key="1">
    <citation type="submission" date="2024-06" db="EMBL/GenBank/DDBJ databases">
        <title>Chitinophaga defluvii sp. nov., isolated from municipal sewage.</title>
        <authorList>
            <person name="Zhang L."/>
        </authorList>
    </citation>
    <scope>NUCLEOTIDE SEQUENCE [LARGE SCALE GENOMIC DNA]</scope>
    <source>
        <strain evidence="6 7">H8</strain>
    </source>
</reference>
<keyword evidence="4" id="KW-0812">Transmembrane</keyword>
<dbReference type="InterPro" id="IPR011123">
    <property type="entry name" value="Y_Y_Y"/>
</dbReference>
<evidence type="ECO:0000313" key="7">
    <source>
        <dbReference type="Proteomes" id="UP001549749"/>
    </source>
</evidence>
<evidence type="ECO:0000313" key="6">
    <source>
        <dbReference type="EMBL" id="MET6997765.1"/>
    </source>
</evidence>
<dbReference type="InterPro" id="IPR011110">
    <property type="entry name" value="Reg_prop"/>
</dbReference>
<dbReference type="CDD" id="cd00082">
    <property type="entry name" value="HisKA"/>
    <property type="match status" value="1"/>
</dbReference>
<keyword evidence="4" id="KW-0472">Membrane</keyword>
<dbReference type="PRINTS" id="PR00344">
    <property type="entry name" value="BCTRLSENSOR"/>
</dbReference>
<dbReference type="InterPro" id="IPR003661">
    <property type="entry name" value="HisK_dim/P_dom"/>
</dbReference>
<dbReference type="Pfam" id="PF00512">
    <property type="entry name" value="HisKA"/>
    <property type="match status" value="1"/>
</dbReference>
<dbReference type="InterPro" id="IPR003594">
    <property type="entry name" value="HATPase_dom"/>
</dbReference>
<dbReference type="InterPro" id="IPR036890">
    <property type="entry name" value="HATPase_C_sf"/>
</dbReference>
<evidence type="ECO:0000256" key="4">
    <source>
        <dbReference type="SAM" id="Phobius"/>
    </source>
</evidence>
<keyword evidence="7" id="KW-1185">Reference proteome</keyword>
<proteinExistence type="predicted"/>
<dbReference type="SMART" id="SM00387">
    <property type="entry name" value="HATPase_c"/>
    <property type="match status" value="1"/>
</dbReference>
<dbReference type="InterPro" id="IPR015943">
    <property type="entry name" value="WD40/YVTN_repeat-like_dom_sf"/>
</dbReference>
<dbReference type="SMART" id="SM00388">
    <property type="entry name" value="HisKA"/>
    <property type="match status" value="1"/>
</dbReference>
<sequence>MKQYTCFLLVLLMAITTPLYSQSYSFIHYQVENGLSNNSVLCSLQDQQGFLWLGTKDGLNRFDGYSFKVFRYDPGHPGSIGSNVVLQLYEDSKGTLWIGADKGLYKYDPTTESFHLLQGTAGREIRSILEDARGNLWFISDNTLYKRQKNTGKLQPFSGPQYFFANTLCNSPDGSLWVATGNGTIEKFDPGNDSFTSYPVFNKSAPTSSHWIEKIMATPEGQLLIGTSKQGLKLFDIQSATYEDILTYNTDKTEIYVRDFIQYKDSEYWIATESGIFIYDLKSRQSINLQKKYNDPYSISDNAIYTFCKDQEGGIWAGTYFGGVNYFPRQYTSFEKFFPRPGENSLSGNAVREICPDHYGNLWIGTEDAGLNKLCLATGVITSFKPTSTRQGISNTNIHGLLVQGDTLWIGTFDHGLDVMDIKTGKVLRHYVAGPGEHELKSNFIYNILRTSAGDLLIATSRGMYRYNPVSKDFTTIRQVPDYIFYLAIFEDSKGTIWAGTYRDGIYFFHPGSNQKGLYVHDAADSTSLSNNRVNRIFEDSNGSIWFATDGGLCKLNADRKTFKTYTTKNGLPSDLILGMLEDGHKNLWVTTSRGLACFSLLTEKIKVYTKANGLLSDQFNYNSAYKDKDGRMYFGSVKGLISFIPSDFIKSQFTPPVYITGFQVYNKELDINKGQPALKKSVTFTDTITLAHDQSSFSIDFAALSYTSPATTEYAYKMEGLDNDWTNLETNRKAYFTKLSPGNYTFKVKAANSSGVWNNQPRLLTIKILPPFWASIPAYLLYVLMAGVLIYYLLYSYHKRINEKNKRQLLLFEHEKEKEIYQAKIQFFTNLAHEIRTPLTLIKGPMEKIIKKADEVPQIKNNLLIMERNTDRLLRLTNQLLDFRKTEIHHFYLSFVKTNIGEVLNELYINFRPAAEQKSLHFELNIMSPGFYAYVDAEAFHKILSNLIGNAIKYASSKVYINLLPIAPEEDHFTILIKNDGPLIPAEMKEKIFEPFFRLKETESQSGTGIGLSLALSLTTLHKGSLKLYPIEQELNIFALTLPIRQEIEFNLGR</sequence>
<dbReference type="EMBL" id="JBEXAC010000001">
    <property type="protein sequence ID" value="MET6997765.1"/>
    <property type="molecule type" value="Genomic_DNA"/>
</dbReference>
<dbReference type="Pfam" id="PF07494">
    <property type="entry name" value="Reg_prop"/>
    <property type="match status" value="6"/>
</dbReference>
<gene>
    <name evidence="6" type="ORF">ABR189_10315</name>
</gene>
<evidence type="ECO:0000256" key="1">
    <source>
        <dbReference type="ARBA" id="ARBA00000085"/>
    </source>
</evidence>
<keyword evidence="4" id="KW-1133">Transmembrane helix</keyword>
<accession>A0ABV2T552</accession>
<dbReference type="PANTHER" id="PTHR43547:SF2">
    <property type="entry name" value="HYBRID SIGNAL TRANSDUCTION HISTIDINE KINASE C"/>
    <property type="match status" value="1"/>
</dbReference>
<dbReference type="Gene3D" id="2.60.40.10">
    <property type="entry name" value="Immunoglobulins"/>
    <property type="match status" value="1"/>
</dbReference>
<evidence type="ECO:0000256" key="2">
    <source>
        <dbReference type="ARBA" id="ARBA00012438"/>
    </source>
</evidence>
<dbReference type="Pfam" id="PF02518">
    <property type="entry name" value="HATPase_c"/>
    <property type="match status" value="1"/>
</dbReference>
<name>A0ABV2T552_9BACT</name>
<comment type="caution">
    <text evidence="6">The sequence shown here is derived from an EMBL/GenBank/DDBJ whole genome shotgun (WGS) entry which is preliminary data.</text>
</comment>
<keyword evidence="3" id="KW-0597">Phosphoprotein</keyword>
<dbReference type="PANTHER" id="PTHR43547">
    <property type="entry name" value="TWO-COMPONENT HISTIDINE KINASE"/>
    <property type="match status" value="1"/>
</dbReference>
<dbReference type="RefSeq" id="WP_354660400.1">
    <property type="nucleotide sequence ID" value="NZ_JBEXAC010000001.1"/>
</dbReference>
<dbReference type="InterPro" id="IPR004358">
    <property type="entry name" value="Sig_transdc_His_kin-like_C"/>
</dbReference>
<feature type="transmembrane region" description="Helical" evidence="4">
    <location>
        <begin position="773"/>
        <end position="795"/>
    </location>
</feature>
<dbReference type="PROSITE" id="PS50109">
    <property type="entry name" value="HIS_KIN"/>
    <property type="match status" value="1"/>
</dbReference>
<dbReference type="InterPro" id="IPR036097">
    <property type="entry name" value="HisK_dim/P_sf"/>
</dbReference>
<dbReference type="Pfam" id="PF07495">
    <property type="entry name" value="Y_Y_Y"/>
    <property type="match status" value="1"/>
</dbReference>
<dbReference type="SUPFAM" id="SSF63829">
    <property type="entry name" value="Calcium-dependent phosphotriesterase"/>
    <property type="match status" value="2"/>
</dbReference>
<dbReference type="Gene3D" id="2.130.10.10">
    <property type="entry name" value="YVTN repeat-like/Quinoprotein amine dehydrogenase"/>
    <property type="match status" value="2"/>
</dbReference>
<dbReference type="InterPro" id="IPR013783">
    <property type="entry name" value="Ig-like_fold"/>
</dbReference>
<comment type="catalytic activity">
    <reaction evidence="1">
        <text>ATP + protein L-histidine = ADP + protein N-phospho-L-histidine.</text>
        <dbReference type="EC" id="2.7.13.3"/>
    </reaction>
</comment>
<protein>
    <recommendedName>
        <fullName evidence="2">histidine kinase</fullName>
        <ecNumber evidence="2">2.7.13.3</ecNumber>
    </recommendedName>
</protein>